<sequence>MLRIIRSSNLKPTNPSFLSSTSRLYPSFNTTNNVVRNLVGFSFEKTPEVKNEIKKSIEDKFLKDVNVDFKNPGSTTDTQKNYLDDNQVPNVLNITSQNLKEHLKDEKILSRTLSLLEVCLITKDFTRSYQILKSLCDADLSPYQLINCVNNYFDTWINSLHKENLNEATEFIESFFDNFKVNPNGKTYAIMLRYCVDHELPFDNYLKHPIITPRSIFGNIDSIGLDNTKIILKQHPELLGSIPKIYKELLKNELQDLNDQIEPITNEQKIDQQLNKTKEYYDSLGQSDYFKKNDILPPTIEKGVQKELNPVDTFGMKSIRHALLALTSQNPQLESKLSSLLQNLNERNILMDRLDINKDLNFFSIYQRLADHPKEQALFEEALEVYNEERQKQLEARSIEASIESWKNDHANLQKLGITPIRKSLNARLWKWYNDALPLVEKEVEECKKVLKEAETTPPRTASVLNRLKYAPYILLIDAKKLLVIAILELIKLNSSGGIQDGMRIARAVISIGRAIESEFQSEQLLKSENNFFKNVAKSKSSERFQKIVRYSKKYFRSTSETTSFTEWSYDVKAKIGSILVTALMSVATIEVEGKDPISGKVVHGESPAMFHTFIFSGGNKIGVLKFHRSFIEKISDEGFNKAVNPQSLPMLIKPIKWYDWKTGGYNYSKNYLIRSKDCPEQLAYVEAASENGDLEGVYDGLNVLGVTAWTINKKILDLVTEAWNSGEEFLDIPKHEKELILPPKPDRGEDPSVKTEWQTISKQKSYEYYANRSQRCDTNYKLEIARAFVGEKFYFPHNLDFRGRAYPISPNFNHLGNDLSRGLLLFWKGKKLGESGFRWLKIHLSNLFGHDKVSLEDRVKFTENNYENIHKSAENPQAADAWWKKADKPWQALATIFELSQALKLKDPTEFISHQPVHQDGTCNGLQHYAALGGDLEGARQVNLSPSVKPMDVYSYVAGLVQARVDEDVKNGKSQAALVQHSIKRKVIKQTVMTNVYGVTYLGATQQIAKQLTDEFGKDTAYFLSKYLAVHVFASVRELFQGAHLIQDWLGECAKRIGSSVRIDLKETEIVDPKTLKLLCMTSVIWTSPLGLPIVQPYREDGKAVIKTNLQSISITDPFELNVVNARKQYTAFPPNFIHSLDASHMLLSAVECGRKELTFAAVHDSYWTHAGDVDRMNEIIRDKFIGLHQVDLVQRLKNEFEKRYQGYLLQVSICDDSEAAILVKEFKKEYLAKHGERLSMIDEIRLEKRRRALLNSRDINEVNEGLKMETTIKKVQNLEEEISKPSEASNNKGMMKILVPLRLPDVPPKGEFDVREVKDSLYFFS</sequence>
<dbReference type="FunFam" id="1.10.287.280:FF:000001">
    <property type="entry name" value="DNA-directed RNA polymerase"/>
    <property type="match status" value="1"/>
</dbReference>
<dbReference type="InterPro" id="IPR046950">
    <property type="entry name" value="DNA-dir_Rpol_C_phage-type"/>
</dbReference>
<dbReference type="PANTHER" id="PTHR10102">
    <property type="entry name" value="DNA-DIRECTED RNA POLYMERASE, MITOCHONDRIAL"/>
    <property type="match status" value="1"/>
</dbReference>
<comment type="similarity">
    <text evidence="2 10">Belongs to the phage and mitochondrial RNA polymerase family.</text>
</comment>
<dbReference type="EMBL" id="KV454494">
    <property type="protein sequence ID" value="ODV58170.1"/>
    <property type="molecule type" value="Genomic_DNA"/>
</dbReference>
<evidence type="ECO:0000256" key="4">
    <source>
        <dbReference type="ARBA" id="ARBA00022679"/>
    </source>
</evidence>
<organism evidence="13 14">
    <name type="scientific">Ascoidea rubescens DSM 1968</name>
    <dbReference type="NCBI Taxonomy" id="1344418"/>
    <lineage>
        <taxon>Eukaryota</taxon>
        <taxon>Fungi</taxon>
        <taxon>Dikarya</taxon>
        <taxon>Ascomycota</taxon>
        <taxon>Saccharomycotina</taxon>
        <taxon>Saccharomycetes</taxon>
        <taxon>Ascoideaceae</taxon>
        <taxon>Ascoidea</taxon>
    </lineage>
</organism>
<dbReference type="InterPro" id="IPR037159">
    <property type="entry name" value="RNA_POL_N_sf"/>
</dbReference>
<dbReference type="GO" id="GO:0003899">
    <property type="term" value="F:DNA-directed RNA polymerase activity"/>
    <property type="evidence" value="ECO:0007669"/>
    <property type="project" value="UniProtKB-EC"/>
</dbReference>
<dbReference type="FunFam" id="1.10.150.20:FF:000041">
    <property type="entry name" value="DNA-directed RNA polymerase"/>
    <property type="match status" value="1"/>
</dbReference>
<feature type="domain" description="DNA-directed RNA polymerase N-terminal" evidence="12">
    <location>
        <begin position="389"/>
        <end position="707"/>
    </location>
</feature>
<evidence type="ECO:0000313" key="14">
    <source>
        <dbReference type="Proteomes" id="UP000095038"/>
    </source>
</evidence>
<dbReference type="GeneID" id="30964946"/>
<dbReference type="Pfam" id="PF00940">
    <property type="entry name" value="RNA_pol"/>
    <property type="match status" value="1"/>
</dbReference>
<evidence type="ECO:0000256" key="3">
    <source>
        <dbReference type="ARBA" id="ARBA00022478"/>
    </source>
</evidence>
<keyword evidence="4 10" id="KW-0808">Transferase</keyword>
<evidence type="ECO:0000256" key="2">
    <source>
        <dbReference type="ARBA" id="ARBA00009493"/>
    </source>
</evidence>
<evidence type="ECO:0000259" key="12">
    <source>
        <dbReference type="SMART" id="SM01311"/>
    </source>
</evidence>
<dbReference type="GO" id="GO:0034245">
    <property type="term" value="C:mitochondrial DNA-directed RNA polymerase complex"/>
    <property type="evidence" value="ECO:0007669"/>
    <property type="project" value="EnsemblFungi"/>
</dbReference>
<reference evidence="14" key="1">
    <citation type="submission" date="2016-05" db="EMBL/GenBank/DDBJ databases">
        <title>Comparative genomics of biotechnologically important yeasts.</title>
        <authorList>
            <consortium name="DOE Joint Genome Institute"/>
            <person name="Riley R."/>
            <person name="Haridas S."/>
            <person name="Wolfe K.H."/>
            <person name="Lopes M.R."/>
            <person name="Hittinger C.T."/>
            <person name="Goker M."/>
            <person name="Salamov A."/>
            <person name="Wisecaver J."/>
            <person name="Long T.M."/>
            <person name="Aerts A.L."/>
            <person name="Barry K."/>
            <person name="Choi C."/>
            <person name="Clum A."/>
            <person name="Coughlan A.Y."/>
            <person name="Deshpande S."/>
            <person name="Douglass A.P."/>
            <person name="Hanson S.J."/>
            <person name="Klenk H.-P."/>
            <person name="Labutti K."/>
            <person name="Lapidus A."/>
            <person name="Lindquist E."/>
            <person name="Lipzen A."/>
            <person name="Meier-Kolthoff J.P."/>
            <person name="Ohm R.A."/>
            <person name="Otillar R.P."/>
            <person name="Pangilinan J."/>
            <person name="Peng Y."/>
            <person name="Rokas A."/>
            <person name="Rosa C.A."/>
            <person name="Scheuner C."/>
            <person name="Sibirny A.A."/>
            <person name="Slot J.C."/>
            <person name="Stielow J.B."/>
            <person name="Sun H."/>
            <person name="Kurtzman C.P."/>
            <person name="Blackwell M."/>
            <person name="Grigoriev I.V."/>
            <person name="Jeffries T.W."/>
        </authorList>
    </citation>
    <scope>NUCLEOTIDE SEQUENCE [LARGE SCALE GENOMIC DNA]</scope>
    <source>
        <strain evidence="14">DSM 1968</strain>
    </source>
</reference>
<comment type="catalytic activity">
    <reaction evidence="9 10">
        <text>RNA(n) + a ribonucleoside 5'-triphosphate = RNA(n+1) + diphosphate</text>
        <dbReference type="Rhea" id="RHEA:21248"/>
        <dbReference type="Rhea" id="RHEA-COMP:14527"/>
        <dbReference type="Rhea" id="RHEA-COMP:17342"/>
        <dbReference type="ChEBI" id="CHEBI:33019"/>
        <dbReference type="ChEBI" id="CHEBI:61557"/>
        <dbReference type="ChEBI" id="CHEBI:140395"/>
        <dbReference type="EC" id="2.7.7.6"/>
    </reaction>
</comment>
<dbReference type="Gene3D" id="1.10.287.260">
    <property type="match status" value="1"/>
</dbReference>
<evidence type="ECO:0000256" key="1">
    <source>
        <dbReference type="ARBA" id="ARBA00004173"/>
    </source>
</evidence>
<dbReference type="STRING" id="1344418.A0A1D2V948"/>
<protein>
    <recommendedName>
        <fullName evidence="10">DNA-directed RNA polymerase</fullName>
        <ecNumber evidence="10">2.7.7.6</ecNumber>
    </recommendedName>
</protein>
<dbReference type="PROSITE" id="PS00489">
    <property type="entry name" value="RNA_POL_PHAGE_2"/>
    <property type="match status" value="1"/>
</dbReference>
<dbReference type="GO" id="GO:0001018">
    <property type="term" value="F:mitochondrial promoter sequence-specific DNA binding"/>
    <property type="evidence" value="ECO:0007669"/>
    <property type="project" value="TreeGrafter"/>
</dbReference>
<keyword evidence="14" id="KW-1185">Reference proteome</keyword>
<dbReference type="FunFam" id="1.10.1320.10:FF:000005">
    <property type="entry name" value="DNA-directed RNA polymerase"/>
    <property type="match status" value="1"/>
</dbReference>
<dbReference type="GO" id="GO:0006269">
    <property type="term" value="P:DNA replication, synthesis of primer"/>
    <property type="evidence" value="ECO:0007669"/>
    <property type="project" value="EnsemblFungi"/>
</dbReference>
<dbReference type="InterPro" id="IPR029262">
    <property type="entry name" value="RPOL_N"/>
</dbReference>
<dbReference type="GO" id="GO:0042645">
    <property type="term" value="C:mitochondrial nucleoid"/>
    <property type="evidence" value="ECO:0007669"/>
    <property type="project" value="EnsemblFungi"/>
</dbReference>
<gene>
    <name evidence="13" type="ORF">ASCRUDRAFT_62785</name>
</gene>
<dbReference type="InterPro" id="IPR043502">
    <property type="entry name" value="DNA/RNA_pol_sf"/>
</dbReference>
<keyword evidence="7" id="KW-0496">Mitochondrion</keyword>
<dbReference type="Proteomes" id="UP000095038">
    <property type="component" value="Unassembled WGS sequence"/>
</dbReference>
<dbReference type="RefSeq" id="XP_020044477.1">
    <property type="nucleotide sequence ID" value="XM_020191310.1"/>
</dbReference>
<keyword evidence="3 10" id="KW-0240">DNA-directed RNA polymerase</keyword>
<keyword evidence="6" id="KW-0809">Transit peptide</keyword>
<evidence type="ECO:0000256" key="7">
    <source>
        <dbReference type="ARBA" id="ARBA00023128"/>
    </source>
</evidence>
<proteinExistence type="inferred from homology"/>
<evidence type="ECO:0000256" key="9">
    <source>
        <dbReference type="ARBA" id="ARBA00048552"/>
    </source>
</evidence>
<dbReference type="EC" id="2.7.7.6" evidence="10"/>
<evidence type="ECO:0000256" key="6">
    <source>
        <dbReference type="ARBA" id="ARBA00022946"/>
    </source>
</evidence>
<keyword evidence="8 10" id="KW-0804">Transcription</keyword>
<keyword evidence="5 10" id="KW-0548">Nucleotidyltransferase</keyword>
<keyword evidence="11" id="KW-0175">Coiled coil</keyword>
<dbReference type="FunCoup" id="A0A1D2V948">
    <property type="interactions" value="246"/>
</dbReference>
<evidence type="ECO:0000256" key="10">
    <source>
        <dbReference type="RuleBase" id="RU003805"/>
    </source>
</evidence>
<dbReference type="GO" id="GO:0006390">
    <property type="term" value="P:mitochondrial transcription"/>
    <property type="evidence" value="ECO:0007669"/>
    <property type="project" value="EnsemblFungi"/>
</dbReference>
<evidence type="ECO:0000256" key="8">
    <source>
        <dbReference type="ARBA" id="ARBA00023163"/>
    </source>
</evidence>
<dbReference type="InterPro" id="IPR024075">
    <property type="entry name" value="DNA-dir_RNA_pol_helix_hairp_sf"/>
</dbReference>
<dbReference type="PANTHER" id="PTHR10102:SF0">
    <property type="entry name" value="DNA-DIRECTED RNA POLYMERASE, MITOCHONDRIAL"/>
    <property type="match status" value="1"/>
</dbReference>
<dbReference type="InParanoid" id="A0A1D2V948"/>
<dbReference type="Gene3D" id="1.10.1320.10">
    <property type="entry name" value="DNA-directed RNA polymerase, N-terminal domain"/>
    <property type="match status" value="1"/>
</dbReference>
<comment type="function">
    <text evidence="10">DNA-dependent RNA polymerase catalyzes the transcription of DNA into RNA using the four ribonucleoside triphosphates as substrates.</text>
</comment>
<evidence type="ECO:0000313" key="13">
    <source>
        <dbReference type="EMBL" id="ODV58170.1"/>
    </source>
</evidence>
<evidence type="ECO:0000256" key="11">
    <source>
        <dbReference type="SAM" id="Coils"/>
    </source>
</evidence>
<dbReference type="SUPFAM" id="SSF56672">
    <property type="entry name" value="DNA/RNA polymerases"/>
    <property type="match status" value="1"/>
</dbReference>
<dbReference type="OrthoDB" id="276422at2759"/>
<feature type="coiled-coil region" evidence="11">
    <location>
        <begin position="396"/>
        <end position="457"/>
    </location>
</feature>
<dbReference type="Pfam" id="PF14700">
    <property type="entry name" value="RPOL_N"/>
    <property type="match status" value="1"/>
</dbReference>
<dbReference type="Gene3D" id="1.10.150.20">
    <property type="entry name" value="5' to 3' exonuclease, C-terminal subdomain"/>
    <property type="match status" value="1"/>
</dbReference>
<dbReference type="PROSITE" id="PS00900">
    <property type="entry name" value="RNA_POL_PHAGE_1"/>
    <property type="match status" value="1"/>
</dbReference>
<name>A0A1D2V948_9ASCO</name>
<evidence type="ECO:0000256" key="5">
    <source>
        <dbReference type="ARBA" id="ARBA00022695"/>
    </source>
</evidence>
<dbReference type="SMART" id="SM01311">
    <property type="entry name" value="RPOL_N"/>
    <property type="match status" value="1"/>
</dbReference>
<dbReference type="InterPro" id="IPR002092">
    <property type="entry name" value="DNA-dir_Rpol_phage-type"/>
</dbReference>
<accession>A0A1D2V948</accession>
<comment type="subcellular location">
    <subcellularLocation>
        <location evidence="1">Mitochondrion</location>
    </subcellularLocation>
</comment>
<dbReference type="Gene3D" id="1.10.287.280">
    <property type="match status" value="1"/>
</dbReference>